<dbReference type="Proteomes" id="UP000324222">
    <property type="component" value="Unassembled WGS sequence"/>
</dbReference>
<evidence type="ECO:0000313" key="1">
    <source>
        <dbReference type="EMBL" id="MPC26360.1"/>
    </source>
</evidence>
<organism evidence="1 2">
    <name type="scientific">Portunus trituberculatus</name>
    <name type="common">Swimming crab</name>
    <name type="synonym">Neptunus trituberculatus</name>
    <dbReference type="NCBI Taxonomy" id="210409"/>
    <lineage>
        <taxon>Eukaryota</taxon>
        <taxon>Metazoa</taxon>
        <taxon>Ecdysozoa</taxon>
        <taxon>Arthropoda</taxon>
        <taxon>Crustacea</taxon>
        <taxon>Multicrustacea</taxon>
        <taxon>Malacostraca</taxon>
        <taxon>Eumalacostraca</taxon>
        <taxon>Eucarida</taxon>
        <taxon>Decapoda</taxon>
        <taxon>Pleocyemata</taxon>
        <taxon>Brachyura</taxon>
        <taxon>Eubrachyura</taxon>
        <taxon>Portunoidea</taxon>
        <taxon>Portunidae</taxon>
        <taxon>Portuninae</taxon>
        <taxon>Portunus</taxon>
    </lineage>
</organism>
<dbReference type="EMBL" id="VSRR010001590">
    <property type="protein sequence ID" value="MPC26360.1"/>
    <property type="molecule type" value="Genomic_DNA"/>
</dbReference>
<sequence>MEQQAEQHLKCNLVMVGSPQSLPLPIPQAPDLDEVRESVRQGVTKVAGRLGNLANNVMSSLQYFGNIPHGLQNTLDPLGHGSSKGGEVGGMEVDPYLFQLLCQVLDATVA</sequence>
<evidence type="ECO:0000313" key="2">
    <source>
        <dbReference type="Proteomes" id="UP000324222"/>
    </source>
</evidence>
<dbReference type="AlphaFoldDB" id="A0A5B7DXT2"/>
<name>A0A5B7DXT2_PORTR</name>
<keyword evidence="2" id="KW-1185">Reference proteome</keyword>
<comment type="caution">
    <text evidence="1">The sequence shown here is derived from an EMBL/GenBank/DDBJ whole genome shotgun (WGS) entry which is preliminary data.</text>
</comment>
<gene>
    <name evidence="1" type="ORF">E2C01_019495</name>
</gene>
<proteinExistence type="predicted"/>
<protein>
    <submittedName>
        <fullName evidence="1">Uncharacterized protein</fullName>
    </submittedName>
</protein>
<reference evidence="1 2" key="1">
    <citation type="submission" date="2019-05" db="EMBL/GenBank/DDBJ databases">
        <title>Another draft genome of Portunus trituberculatus and its Hox gene families provides insights of decapod evolution.</title>
        <authorList>
            <person name="Jeong J.-H."/>
            <person name="Song I."/>
            <person name="Kim S."/>
            <person name="Choi T."/>
            <person name="Kim D."/>
            <person name="Ryu S."/>
            <person name="Kim W."/>
        </authorList>
    </citation>
    <scope>NUCLEOTIDE SEQUENCE [LARGE SCALE GENOMIC DNA]</scope>
    <source>
        <tissue evidence="1">Muscle</tissue>
    </source>
</reference>
<accession>A0A5B7DXT2</accession>